<keyword evidence="13" id="KW-1185">Reference proteome</keyword>
<comment type="subcellular location">
    <subcellularLocation>
        <location evidence="1">Cell membrane</location>
        <topology evidence="1">Multi-pass membrane protein</topology>
    </subcellularLocation>
</comment>
<reference evidence="12" key="1">
    <citation type="submission" date="2021-10" db="EMBL/GenBank/DDBJ databases">
        <title>Tropical sea cucumber genome reveals ecological adaptation and Cuvierian tubules defense mechanism.</title>
        <authorList>
            <person name="Chen T."/>
        </authorList>
    </citation>
    <scope>NUCLEOTIDE SEQUENCE</scope>
    <source>
        <strain evidence="12">Nanhai2018</strain>
        <tissue evidence="12">Muscle</tissue>
    </source>
</reference>
<evidence type="ECO:0000256" key="3">
    <source>
        <dbReference type="ARBA" id="ARBA00022692"/>
    </source>
</evidence>
<dbReference type="InterPro" id="IPR000276">
    <property type="entry name" value="GPCR_Rhodpsn"/>
</dbReference>
<dbReference type="GO" id="GO:0005886">
    <property type="term" value="C:plasma membrane"/>
    <property type="evidence" value="ECO:0007669"/>
    <property type="project" value="UniProtKB-SubCell"/>
</dbReference>
<keyword evidence="4 10" id="KW-1133">Transmembrane helix</keyword>
<dbReference type="Pfam" id="PF00001">
    <property type="entry name" value="7tm_1"/>
    <property type="match status" value="1"/>
</dbReference>
<keyword evidence="6 10" id="KW-0472">Membrane</keyword>
<sequence>MEFDFVQGNVSEIVAGFENMTLAADLIYGFGYAIIILVTVVSNGLIILAYITSASVRKRVCNIYIVSLACGDLMTGIIVMMIYYVARLVHISSLDSTWENTCRAWLTLKFIAINASFYSVLLISYDRYQLVTDTFNYKSYASRRVALIRVIAIWIWCIAYNIVYIVVSHNSPIWTDLSPVACGPVLASSSLVFQICIFLEPLLLFTALVGINGLMFVKMYYYGNKVPIRKNVSKRSQSRKSEIINSDFMSNAPGLDEKRKSTGRAVGYENSRLTFFAKPQIRKCKLWAVSLTRRSQPDSVDTLRRRKTAITLTLLVIVFVICWFPFFTYVILGYYHVIIVSRPVLEIFVNILLLNSTLNPFLYGLRNSRINNAVKLLLYRRNRKQRNRDTL</sequence>
<evidence type="ECO:0000256" key="1">
    <source>
        <dbReference type="ARBA" id="ARBA00004651"/>
    </source>
</evidence>
<dbReference type="GO" id="GO:0007187">
    <property type="term" value="P:G protein-coupled receptor signaling pathway, coupled to cyclic nucleotide second messenger"/>
    <property type="evidence" value="ECO:0007669"/>
    <property type="project" value="TreeGrafter"/>
</dbReference>
<feature type="transmembrane region" description="Helical" evidence="10">
    <location>
        <begin position="312"/>
        <end position="335"/>
    </location>
</feature>
<dbReference type="GO" id="GO:0007268">
    <property type="term" value="P:chemical synaptic transmission"/>
    <property type="evidence" value="ECO:0007669"/>
    <property type="project" value="TreeGrafter"/>
</dbReference>
<dbReference type="EMBL" id="JAIZAY010000023">
    <property type="protein sequence ID" value="KAJ8019618.1"/>
    <property type="molecule type" value="Genomic_DNA"/>
</dbReference>
<dbReference type="GO" id="GO:0030594">
    <property type="term" value="F:neurotransmitter receptor activity"/>
    <property type="evidence" value="ECO:0007669"/>
    <property type="project" value="TreeGrafter"/>
</dbReference>
<feature type="transmembrane region" description="Helical" evidence="10">
    <location>
        <begin position="347"/>
        <end position="365"/>
    </location>
</feature>
<organism evidence="12 13">
    <name type="scientific">Holothuria leucospilota</name>
    <name type="common">Black long sea cucumber</name>
    <name type="synonym">Mertensiothuria leucospilota</name>
    <dbReference type="NCBI Taxonomy" id="206669"/>
    <lineage>
        <taxon>Eukaryota</taxon>
        <taxon>Metazoa</taxon>
        <taxon>Echinodermata</taxon>
        <taxon>Eleutherozoa</taxon>
        <taxon>Echinozoa</taxon>
        <taxon>Holothuroidea</taxon>
        <taxon>Aspidochirotacea</taxon>
        <taxon>Aspidochirotida</taxon>
        <taxon>Holothuriidae</taxon>
        <taxon>Holothuria</taxon>
    </lineage>
</organism>
<gene>
    <name evidence="12" type="ORF">HOLleu_41272</name>
</gene>
<keyword evidence="7 9" id="KW-0675">Receptor</keyword>
<dbReference type="Gene3D" id="1.20.1070.10">
    <property type="entry name" value="Rhodopsin 7-helix transmembrane proteins"/>
    <property type="match status" value="1"/>
</dbReference>
<feature type="transmembrane region" description="Helical" evidence="10">
    <location>
        <begin position="146"/>
        <end position="167"/>
    </location>
</feature>
<dbReference type="PROSITE" id="PS50262">
    <property type="entry name" value="G_PROTEIN_RECEP_F1_2"/>
    <property type="match status" value="1"/>
</dbReference>
<dbReference type="CDD" id="cd00637">
    <property type="entry name" value="7tm_classA_rhodopsin-like"/>
    <property type="match status" value="1"/>
</dbReference>
<dbReference type="GO" id="GO:0045202">
    <property type="term" value="C:synapse"/>
    <property type="evidence" value="ECO:0007669"/>
    <property type="project" value="GOC"/>
</dbReference>
<dbReference type="PRINTS" id="PR00237">
    <property type="entry name" value="GPCRRHODOPSN"/>
</dbReference>
<comment type="similarity">
    <text evidence="9">Belongs to the G-protein coupled receptor 1 family.</text>
</comment>
<dbReference type="InterPro" id="IPR017452">
    <property type="entry name" value="GPCR_Rhodpsn_7TM"/>
</dbReference>
<name>A0A9Q0YBN0_HOLLE</name>
<evidence type="ECO:0000256" key="5">
    <source>
        <dbReference type="ARBA" id="ARBA00023040"/>
    </source>
</evidence>
<evidence type="ECO:0000313" key="12">
    <source>
        <dbReference type="EMBL" id="KAJ8019618.1"/>
    </source>
</evidence>
<evidence type="ECO:0000256" key="2">
    <source>
        <dbReference type="ARBA" id="ARBA00022475"/>
    </source>
</evidence>
<keyword evidence="3 9" id="KW-0812">Transmembrane</keyword>
<evidence type="ECO:0000256" key="4">
    <source>
        <dbReference type="ARBA" id="ARBA00022989"/>
    </source>
</evidence>
<keyword evidence="8 9" id="KW-0807">Transducer</keyword>
<dbReference type="PROSITE" id="PS00237">
    <property type="entry name" value="G_PROTEIN_RECEP_F1_1"/>
    <property type="match status" value="1"/>
</dbReference>
<dbReference type="PANTHER" id="PTHR24247">
    <property type="entry name" value="5-HYDROXYTRYPTAMINE RECEPTOR"/>
    <property type="match status" value="1"/>
</dbReference>
<evidence type="ECO:0000256" key="8">
    <source>
        <dbReference type="ARBA" id="ARBA00023224"/>
    </source>
</evidence>
<feature type="transmembrane region" description="Helical" evidence="10">
    <location>
        <begin position="26"/>
        <end position="51"/>
    </location>
</feature>
<keyword evidence="2" id="KW-1003">Cell membrane</keyword>
<evidence type="ECO:0000259" key="11">
    <source>
        <dbReference type="PROSITE" id="PS50262"/>
    </source>
</evidence>
<evidence type="ECO:0000256" key="6">
    <source>
        <dbReference type="ARBA" id="ARBA00023136"/>
    </source>
</evidence>
<evidence type="ECO:0000313" key="13">
    <source>
        <dbReference type="Proteomes" id="UP001152320"/>
    </source>
</evidence>
<evidence type="ECO:0000256" key="10">
    <source>
        <dbReference type="SAM" id="Phobius"/>
    </source>
</evidence>
<evidence type="ECO:0000256" key="7">
    <source>
        <dbReference type="ARBA" id="ARBA00023170"/>
    </source>
</evidence>
<dbReference type="GO" id="GO:0004993">
    <property type="term" value="F:G protein-coupled serotonin receptor activity"/>
    <property type="evidence" value="ECO:0007669"/>
    <property type="project" value="TreeGrafter"/>
</dbReference>
<feature type="domain" description="G-protein coupled receptors family 1 profile" evidence="11">
    <location>
        <begin position="42"/>
        <end position="363"/>
    </location>
</feature>
<proteinExistence type="inferred from homology"/>
<dbReference type="OrthoDB" id="10071887at2759"/>
<protein>
    <submittedName>
        <fullName evidence="12">Dopamine receptor 1</fullName>
    </submittedName>
</protein>
<feature type="transmembrane region" description="Helical" evidence="10">
    <location>
        <begin position="191"/>
        <end position="217"/>
    </location>
</feature>
<dbReference type="SUPFAM" id="SSF81321">
    <property type="entry name" value="Family A G protein-coupled receptor-like"/>
    <property type="match status" value="1"/>
</dbReference>
<dbReference type="AlphaFoldDB" id="A0A9Q0YBN0"/>
<feature type="transmembrane region" description="Helical" evidence="10">
    <location>
        <begin position="63"/>
        <end position="86"/>
    </location>
</feature>
<dbReference type="GO" id="GO:0030425">
    <property type="term" value="C:dendrite"/>
    <property type="evidence" value="ECO:0007669"/>
    <property type="project" value="TreeGrafter"/>
</dbReference>
<feature type="transmembrane region" description="Helical" evidence="10">
    <location>
        <begin position="106"/>
        <end position="125"/>
    </location>
</feature>
<dbReference type="Proteomes" id="UP001152320">
    <property type="component" value="Chromosome 23"/>
</dbReference>
<comment type="caution">
    <text evidence="12">The sequence shown here is derived from an EMBL/GenBank/DDBJ whole genome shotgun (WGS) entry which is preliminary data.</text>
</comment>
<accession>A0A9Q0YBN0</accession>
<evidence type="ECO:0000256" key="9">
    <source>
        <dbReference type="RuleBase" id="RU000688"/>
    </source>
</evidence>
<keyword evidence="5 9" id="KW-0297">G-protein coupled receptor</keyword>